<dbReference type="Proteomes" id="UP000270094">
    <property type="component" value="Unassembled WGS sequence"/>
</dbReference>
<organism evidence="1 2">
    <name type="scientific">Strongylus vulgaris</name>
    <name type="common">Blood worm</name>
    <dbReference type="NCBI Taxonomy" id="40348"/>
    <lineage>
        <taxon>Eukaryota</taxon>
        <taxon>Metazoa</taxon>
        <taxon>Ecdysozoa</taxon>
        <taxon>Nematoda</taxon>
        <taxon>Chromadorea</taxon>
        <taxon>Rhabditida</taxon>
        <taxon>Rhabditina</taxon>
        <taxon>Rhabditomorpha</taxon>
        <taxon>Strongyloidea</taxon>
        <taxon>Strongylidae</taxon>
        <taxon>Strongylus</taxon>
    </lineage>
</organism>
<protein>
    <recommendedName>
        <fullName evidence="3">PH domain-containing protein</fullName>
    </recommendedName>
</protein>
<evidence type="ECO:0000313" key="2">
    <source>
        <dbReference type="Proteomes" id="UP000270094"/>
    </source>
</evidence>
<dbReference type="OrthoDB" id="5864282at2759"/>
<name>A0A3P7J351_STRVU</name>
<evidence type="ECO:0008006" key="3">
    <source>
        <dbReference type="Google" id="ProtNLM"/>
    </source>
</evidence>
<gene>
    <name evidence="1" type="ORF">SVUK_LOCUS12444</name>
</gene>
<sequence length="94" mass="11024">MVTARLPLPLEKEPLTMEGEVLLTLRKTRPHRTRRYYAVLTKGYLQLFTNKQNPAYKYQIDLSKVVLDDEGESIIIGFRVSSNWFLKVRLLKIT</sequence>
<reference evidence="1 2" key="1">
    <citation type="submission" date="2018-11" db="EMBL/GenBank/DDBJ databases">
        <authorList>
            <consortium name="Pathogen Informatics"/>
        </authorList>
    </citation>
    <scope>NUCLEOTIDE SEQUENCE [LARGE SCALE GENOMIC DNA]</scope>
</reference>
<evidence type="ECO:0000313" key="1">
    <source>
        <dbReference type="EMBL" id="VDM77446.1"/>
    </source>
</evidence>
<dbReference type="SUPFAM" id="SSF50729">
    <property type="entry name" value="PH domain-like"/>
    <property type="match status" value="1"/>
</dbReference>
<dbReference type="AlphaFoldDB" id="A0A3P7J351"/>
<proteinExistence type="predicted"/>
<accession>A0A3P7J351</accession>
<dbReference type="EMBL" id="UYYB01099248">
    <property type="protein sequence ID" value="VDM77446.1"/>
    <property type="molecule type" value="Genomic_DNA"/>
</dbReference>
<keyword evidence="2" id="KW-1185">Reference proteome</keyword>